<organism evidence="6 7">
    <name type="scientific">Zwartia hollandica</name>
    <dbReference type="NCBI Taxonomy" id="324606"/>
    <lineage>
        <taxon>Bacteria</taxon>
        <taxon>Pseudomonadati</taxon>
        <taxon>Pseudomonadota</taxon>
        <taxon>Betaproteobacteria</taxon>
        <taxon>Burkholderiales</taxon>
        <taxon>Alcaligenaceae</taxon>
        <taxon>Zwartia</taxon>
    </lineage>
</organism>
<evidence type="ECO:0000256" key="1">
    <source>
        <dbReference type="ARBA" id="ARBA00023002"/>
    </source>
</evidence>
<proteinExistence type="inferred from homology"/>
<evidence type="ECO:0000256" key="3">
    <source>
        <dbReference type="RuleBase" id="RU003719"/>
    </source>
</evidence>
<evidence type="ECO:0000259" key="4">
    <source>
        <dbReference type="Pfam" id="PF00389"/>
    </source>
</evidence>
<dbReference type="GO" id="GO:0051287">
    <property type="term" value="F:NAD binding"/>
    <property type="evidence" value="ECO:0007669"/>
    <property type="project" value="InterPro"/>
</dbReference>
<dbReference type="InterPro" id="IPR036291">
    <property type="entry name" value="NAD(P)-bd_dom_sf"/>
</dbReference>
<protein>
    <submittedName>
        <fullName evidence="6">D-2-hydroxyacid dehydrogenase</fullName>
    </submittedName>
</protein>
<dbReference type="Gene3D" id="3.40.50.720">
    <property type="entry name" value="NAD(P)-binding Rossmann-like Domain"/>
    <property type="match status" value="2"/>
</dbReference>
<dbReference type="SUPFAM" id="SSF51735">
    <property type="entry name" value="NAD(P)-binding Rossmann-fold domains"/>
    <property type="match status" value="1"/>
</dbReference>
<dbReference type="CDD" id="cd05300">
    <property type="entry name" value="2-Hacid_dh_1"/>
    <property type="match status" value="1"/>
</dbReference>
<keyword evidence="1 3" id="KW-0560">Oxidoreductase</keyword>
<feature type="domain" description="D-isomer specific 2-hydroxyacid dehydrogenase catalytic" evidence="4">
    <location>
        <begin position="55"/>
        <end position="334"/>
    </location>
</feature>
<accession>A0A953N939</accession>
<evidence type="ECO:0000313" key="7">
    <source>
        <dbReference type="Proteomes" id="UP000739565"/>
    </source>
</evidence>
<reference evidence="6" key="1">
    <citation type="submission" date="2021-07" db="EMBL/GenBank/DDBJ databases">
        <title>New genus and species of the family Alcaligenaceae.</title>
        <authorList>
            <person name="Hahn M.W."/>
        </authorList>
    </citation>
    <scope>NUCLEOTIDE SEQUENCE</scope>
    <source>
        <strain evidence="6">LF4-65</strain>
    </source>
</reference>
<gene>
    <name evidence="6" type="ORF">KZZ10_04655</name>
</gene>
<dbReference type="InterPro" id="IPR006139">
    <property type="entry name" value="D-isomer_2_OHA_DH_cat_dom"/>
</dbReference>
<dbReference type="GO" id="GO:0016616">
    <property type="term" value="F:oxidoreductase activity, acting on the CH-OH group of donors, NAD or NADP as acceptor"/>
    <property type="evidence" value="ECO:0007669"/>
    <property type="project" value="InterPro"/>
</dbReference>
<dbReference type="Pfam" id="PF02826">
    <property type="entry name" value="2-Hacid_dh_C"/>
    <property type="match status" value="1"/>
</dbReference>
<dbReference type="RefSeq" id="WP_259660339.1">
    <property type="nucleotide sequence ID" value="NZ_JAHXRI010000006.1"/>
</dbReference>
<dbReference type="PANTHER" id="PTHR43333">
    <property type="entry name" value="2-HACID_DH_C DOMAIN-CONTAINING PROTEIN"/>
    <property type="match status" value="1"/>
</dbReference>
<dbReference type="SUPFAM" id="SSF52283">
    <property type="entry name" value="Formate/glycerate dehydrogenase catalytic domain-like"/>
    <property type="match status" value="1"/>
</dbReference>
<feature type="domain" description="D-isomer specific 2-hydroxyacid dehydrogenase NAD-binding" evidence="5">
    <location>
        <begin position="128"/>
        <end position="303"/>
    </location>
</feature>
<evidence type="ECO:0000259" key="5">
    <source>
        <dbReference type="Pfam" id="PF02826"/>
    </source>
</evidence>
<evidence type="ECO:0000256" key="2">
    <source>
        <dbReference type="ARBA" id="ARBA00023027"/>
    </source>
</evidence>
<comment type="similarity">
    <text evidence="3">Belongs to the D-isomer specific 2-hydroxyacid dehydrogenase family.</text>
</comment>
<keyword evidence="2" id="KW-0520">NAD</keyword>
<dbReference type="PANTHER" id="PTHR43333:SF1">
    <property type="entry name" value="D-ISOMER SPECIFIC 2-HYDROXYACID DEHYDROGENASE NAD-BINDING DOMAIN-CONTAINING PROTEIN"/>
    <property type="match status" value="1"/>
</dbReference>
<sequence>MTTLKLAHIPRILLSDKTAKEIDGELTRILGKDGYVRITAKQMHDGTADADFCFISRDVTAASTKHHIVPETQYVYDAMRNSKALQWVHIHSAGVDRQIFLDLMARGVTVTNSSGASAGIVAQTALTGLLSLGRRFPQLARAQRAHAWEPFFKVGQPPELEGQTATIVGWGPIGQKLAAWLGAIGLKIIVVRQSASSTIPDIPVVSFADFHSVLPKTDWLVLACPLTSLTTNLVSAEALSLMKPSAHIVNISRGVVIDEPAMIDALQNGRLAGAYLDVFAQEPLSPDSPLWDMPNVICTPHTAGFSDAILQRMAEKFLENVGHFSRGEPLINVAKVA</sequence>
<keyword evidence="7" id="KW-1185">Reference proteome</keyword>
<dbReference type="Pfam" id="PF00389">
    <property type="entry name" value="2-Hacid_dh"/>
    <property type="match status" value="1"/>
</dbReference>
<name>A0A953N939_9BURK</name>
<evidence type="ECO:0000313" key="6">
    <source>
        <dbReference type="EMBL" id="MBZ1349928.1"/>
    </source>
</evidence>
<comment type="caution">
    <text evidence="6">The sequence shown here is derived from an EMBL/GenBank/DDBJ whole genome shotgun (WGS) entry which is preliminary data.</text>
</comment>
<dbReference type="InterPro" id="IPR006140">
    <property type="entry name" value="D-isomer_DH_NAD-bd"/>
</dbReference>
<dbReference type="Proteomes" id="UP000739565">
    <property type="component" value="Unassembled WGS sequence"/>
</dbReference>
<dbReference type="EMBL" id="JAHXRI010000006">
    <property type="protein sequence ID" value="MBZ1349928.1"/>
    <property type="molecule type" value="Genomic_DNA"/>
</dbReference>
<dbReference type="AlphaFoldDB" id="A0A953N939"/>